<evidence type="ECO:0000259" key="1">
    <source>
        <dbReference type="Pfam" id="PF01593"/>
    </source>
</evidence>
<sequence length="436" mass="46388">MSQATPIAIIGAGYAGLSCAVELALRGFAVTVFESSRIPGGRARVAAVGGFALDNGQHILLGAYSETLRLIRRVGANPERLLLRLPLGLHYPGELELTVARLPPPLNLMVGLLRARGLSWSERIAALRLTSTLRRNSVRLDGGSTVADLLATTRQPARLNRLLWEPICVSALNTPAESASAQVFANVLRDALFADAQAADLLLPRTDLTRLFPQPAVEWLNRQGHKLLFGESVRGILPEADGISLRVDGQVRPERYAGVVIATAPYHASTLLADLPQAAPEKALIDGLTWEPIVTAYLAYPPEVRLPAPMIGITGGLGQWVFDRGQLGGVSGLLAVVISASGRHQALQRDDLAQALHGELVAILPGLPAPQWTQVIAEKRATFSCVPGLLRPSVQTGIDGLFLCGDYTQSPYPATLESAVRSGVACAQAIEAASHQ</sequence>
<accession>A0A9D7E4H9</accession>
<dbReference type="InterPro" id="IPR036188">
    <property type="entry name" value="FAD/NAD-bd_sf"/>
</dbReference>
<dbReference type="InterPro" id="IPR017830">
    <property type="entry name" value="SQase_HpnE"/>
</dbReference>
<protein>
    <submittedName>
        <fullName evidence="2">FAD-dependent oxidoreductase</fullName>
    </submittedName>
</protein>
<dbReference type="InterPro" id="IPR002937">
    <property type="entry name" value="Amino_oxidase"/>
</dbReference>
<dbReference type="PRINTS" id="PR00419">
    <property type="entry name" value="ADXRDTASE"/>
</dbReference>
<organism evidence="2 3">
    <name type="scientific">Candidatus Methylophosphatis roskildensis</name>
    <dbReference type="NCBI Taxonomy" id="2899263"/>
    <lineage>
        <taxon>Bacteria</taxon>
        <taxon>Pseudomonadati</taxon>
        <taxon>Pseudomonadota</taxon>
        <taxon>Betaproteobacteria</taxon>
        <taxon>Nitrosomonadales</taxon>
        <taxon>Sterolibacteriaceae</taxon>
        <taxon>Candidatus Methylophosphatis</taxon>
    </lineage>
</organism>
<feature type="domain" description="Amine oxidase" evidence="1">
    <location>
        <begin position="15"/>
        <end position="430"/>
    </location>
</feature>
<evidence type="ECO:0000313" key="2">
    <source>
        <dbReference type="EMBL" id="MBK6973641.1"/>
    </source>
</evidence>
<dbReference type="GO" id="GO:0016491">
    <property type="term" value="F:oxidoreductase activity"/>
    <property type="evidence" value="ECO:0007669"/>
    <property type="project" value="InterPro"/>
</dbReference>
<dbReference type="EMBL" id="JADJEV010000003">
    <property type="protein sequence ID" value="MBK6973641.1"/>
    <property type="molecule type" value="Genomic_DNA"/>
</dbReference>
<name>A0A9D7E4H9_9PROT</name>
<proteinExistence type="predicted"/>
<dbReference type="NCBIfam" id="TIGR03467">
    <property type="entry name" value="HpnE"/>
    <property type="match status" value="1"/>
</dbReference>
<dbReference type="PANTHER" id="PTHR42923">
    <property type="entry name" value="PROTOPORPHYRINOGEN OXIDASE"/>
    <property type="match status" value="1"/>
</dbReference>
<dbReference type="Pfam" id="PF01593">
    <property type="entry name" value="Amino_oxidase"/>
    <property type="match status" value="1"/>
</dbReference>
<dbReference type="PANTHER" id="PTHR42923:SF47">
    <property type="entry name" value="BLR3003 PROTEIN"/>
    <property type="match status" value="1"/>
</dbReference>
<comment type="caution">
    <text evidence="2">The sequence shown here is derived from an EMBL/GenBank/DDBJ whole genome shotgun (WGS) entry which is preliminary data.</text>
</comment>
<dbReference type="AlphaFoldDB" id="A0A9D7E4H9"/>
<evidence type="ECO:0000313" key="3">
    <source>
        <dbReference type="Proteomes" id="UP000807785"/>
    </source>
</evidence>
<gene>
    <name evidence="2" type="ORF">IPH26_12095</name>
</gene>
<dbReference type="Gene3D" id="3.50.50.60">
    <property type="entry name" value="FAD/NAD(P)-binding domain"/>
    <property type="match status" value="1"/>
</dbReference>
<dbReference type="Proteomes" id="UP000807785">
    <property type="component" value="Unassembled WGS sequence"/>
</dbReference>
<dbReference type="InterPro" id="IPR050464">
    <property type="entry name" value="Zeta_carotene_desat/Oxidored"/>
</dbReference>
<dbReference type="SUPFAM" id="SSF51905">
    <property type="entry name" value="FAD/NAD(P)-binding domain"/>
    <property type="match status" value="1"/>
</dbReference>
<reference evidence="2" key="1">
    <citation type="submission" date="2020-10" db="EMBL/GenBank/DDBJ databases">
        <title>Connecting structure to function with the recovery of over 1000 high-quality activated sludge metagenome-assembled genomes encoding full-length rRNA genes using long-read sequencing.</title>
        <authorList>
            <person name="Singleton C.M."/>
            <person name="Petriglieri F."/>
            <person name="Kristensen J.M."/>
            <person name="Kirkegaard R.H."/>
            <person name="Michaelsen T.Y."/>
            <person name="Andersen M.H."/>
            <person name="Karst S.M."/>
            <person name="Dueholm M.S."/>
            <person name="Nielsen P.H."/>
            <person name="Albertsen M."/>
        </authorList>
    </citation>
    <scope>NUCLEOTIDE SEQUENCE</scope>
    <source>
        <strain evidence="2">Bjer_18-Q3-R1-45_BAT3C.347</strain>
    </source>
</reference>